<feature type="transmembrane region" description="Helical" evidence="6">
    <location>
        <begin position="48"/>
        <end position="69"/>
    </location>
</feature>
<dbReference type="PANTHER" id="PTHR33048:SF47">
    <property type="entry name" value="INTEGRAL MEMBRANE PROTEIN-RELATED"/>
    <property type="match status" value="1"/>
</dbReference>
<keyword evidence="9" id="KW-1185">Reference proteome</keyword>
<organism evidence="8 9">
    <name type="scientific">Melanomma pulvis-pyrius CBS 109.77</name>
    <dbReference type="NCBI Taxonomy" id="1314802"/>
    <lineage>
        <taxon>Eukaryota</taxon>
        <taxon>Fungi</taxon>
        <taxon>Dikarya</taxon>
        <taxon>Ascomycota</taxon>
        <taxon>Pezizomycotina</taxon>
        <taxon>Dothideomycetes</taxon>
        <taxon>Pleosporomycetidae</taxon>
        <taxon>Pleosporales</taxon>
        <taxon>Melanommataceae</taxon>
        <taxon>Melanomma</taxon>
    </lineage>
</organism>
<dbReference type="EMBL" id="MU002305">
    <property type="protein sequence ID" value="KAF2787552.1"/>
    <property type="molecule type" value="Genomic_DNA"/>
</dbReference>
<keyword evidence="3 6" id="KW-1133">Transmembrane helix</keyword>
<name>A0A6A6WTX8_9PLEO</name>
<dbReference type="GO" id="GO:0016020">
    <property type="term" value="C:membrane"/>
    <property type="evidence" value="ECO:0007669"/>
    <property type="project" value="UniProtKB-SubCell"/>
</dbReference>
<feature type="domain" description="Rhodopsin" evidence="7">
    <location>
        <begin position="32"/>
        <end position="147"/>
    </location>
</feature>
<protein>
    <recommendedName>
        <fullName evidence="7">Rhodopsin domain-containing protein</fullName>
    </recommendedName>
</protein>
<dbReference type="InterPro" id="IPR052337">
    <property type="entry name" value="SAT4-like"/>
</dbReference>
<evidence type="ECO:0000313" key="9">
    <source>
        <dbReference type="Proteomes" id="UP000799757"/>
    </source>
</evidence>
<feature type="transmembrane region" description="Helical" evidence="6">
    <location>
        <begin position="129"/>
        <end position="155"/>
    </location>
</feature>
<feature type="transmembrane region" description="Helical" evidence="6">
    <location>
        <begin position="202"/>
        <end position="227"/>
    </location>
</feature>
<keyword evidence="2 6" id="KW-0812">Transmembrane</keyword>
<evidence type="ECO:0000256" key="6">
    <source>
        <dbReference type="SAM" id="Phobius"/>
    </source>
</evidence>
<comment type="subcellular location">
    <subcellularLocation>
        <location evidence="1">Membrane</location>
        <topology evidence="1">Multi-pass membrane protein</topology>
    </subcellularLocation>
</comment>
<evidence type="ECO:0000256" key="3">
    <source>
        <dbReference type="ARBA" id="ARBA00022989"/>
    </source>
</evidence>
<dbReference type="OrthoDB" id="5429740at2759"/>
<evidence type="ECO:0000259" key="7">
    <source>
        <dbReference type="Pfam" id="PF20684"/>
    </source>
</evidence>
<feature type="transmembrane region" description="Helical" evidence="6">
    <location>
        <begin position="167"/>
        <end position="190"/>
    </location>
</feature>
<accession>A0A6A6WTX8</accession>
<feature type="transmembrane region" description="Helical" evidence="6">
    <location>
        <begin position="89"/>
        <end position="117"/>
    </location>
</feature>
<feature type="domain" description="Rhodopsin" evidence="7">
    <location>
        <begin position="171"/>
        <end position="266"/>
    </location>
</feature>
<dbReference type="Pfam" id="PF20684">
    <property type="entry name" value="Fung_rhodopsin"/>
    <property type="match status" value="2"/>
</dbReference>
<keyword evidence="4 6" id="KW-0472">Membrane</keyword>
<dbReference type="AlphaFoldDB" id="A0A6A6WTX8"/>
<gene>
    <name evidence="8" type="ORF">K505DRAFT_421699</name>
</gene>
<feature type="transmembrane region" description="Helical" evidence="6">
    <location>
        <begin position="15"/>
        <end position="36"/>
    </location>
</feature>
<sequence length="344" mass="38029">MGHPYSVPAVYDEPARGILSTLIALTTVCAIARVASRWIQKADSAADDYLSYLAYFLNLANLISGILLIPKHAVSLPGLMLGNPDDLDYITNSFIAIGIFYILTILLSKLSVLFLFRRIFTMHITTFRIAWWANLLFLVPCWTAPVFTLMGLSIARKDLRQSDISKIGTPVVAALNAFSDIMMLLLPVWSISKLRLPKQQKIALVGVFAVAMIATGVSIGRAALLFIRNHVQWNPAYNTYMDIVMTASETSAAFMCSCLPVLKPIIIKVNKLCSRSVSRITGTLQTGRRDPTGSKASRLSLHSDRDTDTWKVNSSQKGIHRVREYDVDVDVIPLQSGMRGHSPS</sequence>
<reference evidence="8" key="1">
    <citation type="journal article" date="2020" name="Stud. Mycol.">
        <title>101 Dothideomycetes genomes: a test case for predicting lifestyles and emergence of pathogens.</title>
        <authorList>
            <person name="Haridas S."/>
            <person name="Albert R."/>
            <person name="Binder M."/>
            <person name="Bloem J."/>
            <person name="Labutti K."/>
            <person name="Salamov A."/>
            <person name="Andreopoulos B."/>
            <person name="Baker S."/>
            <person name="Barry K."/>
            <person name="Bills G."/>
            <person name="Bluhm B."/>
            <person name="Cannon C."/>
            <person name="Castanera R."/>
            <person name="Culley D."/>
            <person name="Daum C."/>
            <person name="Ezra D."/>
            <person name="Gonzalez J."/>
            <person name="Henrissat B."/>
            <person name="Kuo A."/>
            <person name="Liang C."/>
            <person name="Lipzen A."/>
            <person name="Lutzoni F."/>
            <person name="Magnuson J."/>
            <person name="Mondo S."/>
            <person name="Nolan M."/>
            <person name="Ohm R."/>
            <person name="Pangilinan J."/>
            <person name="Park H.-J."/>
            <person name="Ramirez L."/>
            <person name="Alfaro M."/>
            <person name="Sun H."/>
            <person name="Tritt A."/>
            <person name="Yoshinaga Y."/>
            <person name="Zwiers L.-H."/>
            <person name="Turgeon B."/>
            <person name="Goodwin S."/>
            <person name="Spatafora J."/>
            <person name="Crous P."/>
            <person name="Grigoriev I."/>
        </authorList>
    </citation>
    <scope>NUCLEOTIDE SEQUENCE</scope>
    <source>
        <strain evidence="8">CBS 109.77</strain>
    </source>
</reference>
<evidence type="ECO:0000256" key="4">
    <source>
        <dbReference type="ARBA" id="ARBA00023136"/>
    </source>
</evidence>
<dbReference type="PANTHER" id="PTHR33048">
    <property type="entry name" value="PTH11-LIKE INTEGRAL MEMBRANE PROTEIN (AFU_ORTHOLOGUE AFUA_5G11245)"/>
    <property type="match status" value="1"/>
</dbReference>
<evidence type="ECO:0000256" key="1">
    <source>
        <dbReference type="ARBA" id="ARBA00004141"/>
    </source>
</evidence>
<proteinExistence type="inferred from homology"/>
<evidence type="ECO:0000256" key="5">
    <source>
        <dbReference type="ARBA" id="ARBA00038359"/>
    </source>
</evidence>
<evidence type="ECO:0000256" key="2">
    <source>
        <dbReference type="ARBA" id="ARBA00022692"/>
    </source>
</evidence>
<evidence type="ECO:0000313" key="8">
    <source>
        <dbReference type="EMBL" id="KAF2787552.1"/>
    </source>
</evidence>
<dbReference type="Proteomes" id="UP000799757">
    <property type="component" value="Unassembled WGS sequence"/>
</dbReference>
<comment type="similarity">
    <text evidence="5">Belongs to the SAT4 family.</text>
</comment>
<dbReference type="InterPro" id="IPR049326">
    <property type="entry name" value="Rhodopsin_dom_fungi"/>
</dbReference>